<reference evidence="1" key="2">
    <citation type="submission" date="2023-10" db="EMBL/GenBank/DDBJ databases">
        <authorList>
            <person name="Khurajog B."/>
        </authorList>
    </citation>
    <scope>NUCLEOTIDE SEQUENCE</scope>
    <source>
        <strain evidence="1">BF9</strain>
    </source>
</reference>
<reference evidence="1" key="1">
    <citation type="journal article" date="2023" name="PeerJ">
        <title>Selection and evaluation of lactic acid bacteria from chicken feces in Thailand as potential probiotics.</title>
        <authorList>
            <person name="Khurajog B."/>
            <person name="Disastra Y."/>
            <person name="Lawwyne L.D."/>
            <person name="Sirichokchatchawan W."/>
            <person name="Niyomtham W."/>
            <person name="Yindee J."/>
            <person name="Hampson D.J."/>
            <person name="Prapasarakul N."/>
        </authorList>
    </citation>
    <scope>NUCLEOTIDE SEQUENCE</scope>
    <source>
        <strain evidence="1">BF9</strain>
    </source>
</reference>
<accession>A0AAW8YK45</accession>
<sequence>MADRTNQHLVIYDKSGTKKFEGEVGATTVAITGLEAGTAVAEGDYQIAWSDGTNESDKVDVPAFTVNAETKPEVATNVTASPTDDGAKVTAE</sequence>
<dbReference type="EMBL" id="JAWJAV010000007">
    <property type="protein sequence ID" value="MDV2621936.1"/>
    <property type="molecule type" value="Genomic_DNA"/>
</dbReference>
<dbReference type="AlphaFoldDB" id="A0AAW8YK45"/>
<protein>
    <recommendedName>
        <fullName evidence="3">Major tail protein</fullName>
    </recommendedName>
</protein>
<evidence type="ECO:0000313" key="2">
    <source>
        <dbReference type="Proteomes" id="UP001280897"/>
    </source>
</evidence>
<proteinExistence type="predicted"/>
<dbReference type="Proteomes" id="UP001280897">
    <property type="component" value="Unassembled WGS sequence"/>
</dbReference>
<comment type="caution">
    <text evidence="1">The sequence shown here is derived from an EMBL/GenBank/DDBJ whole genome shotgun (WGS) entry which is preliminary data.</text>
</comment>
<gene>
    <name evidence="1" type="ORF">R0G89_09350</name>
</gene>
<organism evidence="1 2">
    <name type="scientific">Pediococcus acidilactici</name>
    <dbReference type="NCBI Taxonomy" id="1254"/>
    <lineage>
        <taxon>Bacteria</taxon>
        <taxon>Bacillati</taxon>
        <taxon>Bacillota</taxon>
        <taxon>Bacilli</taxon>
        <taxon>Lactobacillales</taxon>
        <taxon>Lactobacillaceae</taxon>
        <taxon>Pediococcus</taxon>
        <taxon>Pediococcus acidilactici group</taxon>
    </lineage>
</organism>
<name>A0AAW8YK45_PEDAC</name>
<dbReference type="RefSeq" id="WP_138492694.1">
    <property type="nucleotide sequence ID" value="NZ_JADNNL010000008.1"/>
</dbReference>
<evidence type="ECO:0000313" key="1">
    <source>
        <dbReference type="EMBL" id="MDV2621936.1"/>
    </source>
</evidence>
<evidence type="ECO:0008006" key="3">
    <source>
        <dbReference type="Google" id="ProtNLM"/>
    </source>
</evidence>